<sequence length="274" mass="29950">MSIRFPVPARILAAWLLCFTTQSAYAFVYPITSRVTSDKMGRQITVYTQRGELTTKPDNTKVPMGFIMQPGQWHADRPSEVWAALPECGSGAQFCVVSNGELIGDLARRWTTMMWVSQVVVPYVPGDKICSGVIIRGEWAEGLVSTMFFQPPPAEHACVLTKAACQFEHTQVTLAHGNFSERQANGHSASTKLNITCDFVVQGKMTLRSGADSQRVALNNGGKSRLYLSGMRLGSTLRLARGLNSLELTDSLEFNGTTKLGPFKGSAVLVLDLD</sequence>
<dbReference type="GO" id="GO:0009289">
    <property type="term" value="C:pilus"/>
    <property type="evidence" value="ECO:0007669"/>
    <property type="project" value="InterPro"/>
</dbReference>
<evidence type="ECO:0000259" key="2">
    <source>
        <dbReference type="Pfam" id="PF24223"/>
    </source>
</evidence>
<feature type="chain" id="PRO_5029011681" description="Fimbrial adhesin MrpH C-terminal domain-containing protein" evidence="1">
    <location>
        <begin position="27"/>
        <end position="274"/>
    </location>
</feature>
<proteinExistence type="predicted"/>
<keyword evidence="1" id="KW-0732">Signal</keyword>
<evidence type="ECO:0000256" key="1">
    <source>
        <dbReference type="SAM" id="SignalP"/>
    </source>
</evidence>
<dbReference type="AlphaFoldDB" id="A0A6S6ZMX0"/>
<name>A0A6S6ZMX0_9BURK</name>
<dbReference type="Gene3D" id="2.60.40.1090">
    <property type="entry name" value="Fimbrial-type adhesion domain"/>
    <property type="match status" value="1"/>
</dbReference>
<evidence type="ECO:0000313" key="4">
    <source>
        <dbReference type="Proteomes" id="UP000494108"/>
    </source>
</evidence>
<protein>
    <recommendedName>
        <fullName evidence="2">Fimbrial adhesin MrpH C-terminal domain-containing protein</fullName>
    </recommendedName>
</protein>
<dbReference type="InterPro" id="IPR036937">
    <property type="entry name" value="Adhesion_dom_fimbrial_sf"/>
</dbReference>
<evidence type="ECO:0000313" key="3">
    <source>
        <dbReference type="EMBL" id="CAB3684303.1"/>
    </source>
</evidence>
<feature type="domain" description="Fimbrial adhesin MrpH C-terminal" evidence="2">
    <location>
        <begin position="165"/>
        <end position="272"/>
    </location>
</feature>
<keyword evidence="4" id="KW-1185">Reference proteome</keyword>
<dbReference type="Proteomes" id="UP000494108">
    <property type="component" value="Unassembled WGS sequence"/>
</dbReference>
<feature type="signal peptide" evidence="1">
    <location>
        <begin position="1"/>
        <end position="26"/>
    </location>
</feature>
<dbReference type="EMBL" id="CADIJX010000006">
    <property type="protein sequence ID" value="CAB3684303.1"/>
    <property type="molecule type" value="Genomic_DNA"/>
</dbReference>
<organism evidence="3 4">
    <name type="scientific">Achromobacter pestifer</name>
    <dbReference type="NCBI Taxonomy" id="1353889"/>
    <lineage>
        <taxon>Bacteria</taxon>
        <taxon>Pseudomonadati</taxon>
        <taxon>Pseudomonadota</taxon>
        <taxon>Betaproteobacteria</taxon>
        <taxon>Burkholderiales</taxon>
        <taxon>Alcaligenaceae</taxon>
        <taxon>Achromobacter</taxon>
    </lineage>
</organism>
<dbReference type="InterPro" id="IPR057010">
    <property type="entry name" value="MrpH_C"/>
</dbReference>
<gene>
    <name evidence="3" type="ORF">LMG3431_04529</name>
</gene>
<dbReference type="Pfam" id="PF24223">
    <property type="entry name" value="MrpH_C"/>
    <property type="match status" value="1"/>
</dbReference>
<dbReference type="GO" id="GO:0007155">
    <property type="term" value="P:cell adhesion"/>
    <property type="evidence" value="ECO:0007669"/>
    <property type="project" value="InterPro"/>
</dbReference>
<reference evidence="3 4" key="1">
    <citation type="submission" date="2020-04" db="EMBL/GenBank/DDBJ databases">
        <authorList>
            <person name="De Canck E."/>
        </authorList>
    </citation>
    <scope>NUCLEOTIDE SEQUENCE [LARGE SCALE GENOMIC DNA]</scope>
    <source>
        <strain evidence="3 4">LMG 3431</strain>
    </source>
</reference>
<accession>A0A6S6ZMX0</accession>